<evidence type="ECO:0000256" key="1">
    <source>
        <dbReference type="ARBA" id="ARBA00010588"/>
    </source>
</evidence>
<organism evidence="10 11">
    <name type="scientific">Schizosaccharomyces cryophilus (strain OY26 / ATCC MYA-4695 / CBS 11777 / NBRC 106824 / NRRL Y48691)</name>
    <name type="common">Fission yeast</name>
    <dbReference type="NCBI Taxonomy" id="653667"/>
    <lineage>
        <taxon>Eukaryota</taxon>
        <taxon>Fungi</taxon>
        <taxon>Dikarya</taxon>
        <taxon>Ascomycota</taxon>
        <taxon>Taphrinomycotina</taxon>
        <taxon>Schizosaccharomycetes</taxon>
        <taxon>Schizosaccharomycetales</taxon>
        <taxon>Schizosaccharomycetaceae</taxon>
        <taxon>Schizosaccharomyces</taxon>
    </lineage>
</organism>
<dbReference type="SUPFAM" id="SSF48371">
    <property type="entry name" value="ARM repeat"/>
    <property type="match status" value="1"/>
</dbReference>
<evidence type="ECO:0000256" key="2">
    <source>
        <dbReference type="ARBA" id="ARBA00011799"/>
    </source>
</evidence>
<evidence type="ECO:0000256" key="5">
    <source>
        <dbReference type="ARBA" id="ARBA00022729"/>
    </source>
</evidence>
<dbReference type="OrthoDB" id="5370446at2759"/>
<reference evidence="10 11" key="1">
    <citation type="journal article" date="2011" name="Science">
        <title>Comparative functional genomics of the fission yeasts.</title>
        <authorList>
            <person name="Rhind N."/>
            <person name="Chen Z."/>
            <person name="Yassour M."/>
            <person name="Thompson D.A."/>
            <person name="Haas B.J."/>
            <person name="Habib N."/>
            <person name="Wapinski I."/>
            <person name="Roy S."/>
            <person name="Lin M.F."/>
            <person name="Heiman D.I."/>
            <person name="Young S.K."/>
            <person name="Furuya K."/>
            <person name="Guo Y."/>
            <person name="Pidoux A."/>
            <person name="Chen H.M."/>
            <person name="Robbertse B."/>
            <person name="Goldberg J.M."/>
            <person name="Aoki K."/>
            <person name="Bayne E.H."/>
            <person name="Berlin A.M."/>
            <person name="Desjardins C.A."/>
            <person name="Dobbs E."/>
            <person name="Dukaj L."/>
            <person name="Fan L."/>
            <person name="FitzGerald M.G."/>
            <person name="French C."/>
            <person name="Gujja S."/>
            <person name="Hansen K."/>
            <person name="Keifenheim D."/>
            <person name="Levin J.Z."/>
            <person name="Mosher R.A."/>
            <person name="Mueller C.A."/>
            <person name="Pfiffner J."/>
            <person name="Priest M."/>
            <person name="Russ C."/>
            <person name="Smialowska A."/>
            <person name="Swoboda P."/>
            <person name="Sykes S.M."/>
            <person name="Vaughn M."/>
            <person name="Vengrova S."/>
            <person name="Yoder R."/>
            <person name="Zeng Q."/>
            <person name="Allshire R."/>
            <person name="Baulcombe D."/>
            <person name="Birren B.W."/>
            <person name="Brown W."/>
            <person name="Ekwall K."/>
            <person name="Kellis M."/>
            <person name="Leatherwood J."/>
            <person name="Levin H."/>
            <person name="Margalit H."/>
            <person name="Martienssen R."/>
            <person name="Nieduszynski C.A."/>
            <person name="Spatafora J.W."/>
            <person name="Friedman N."/>
            <person name="Dalgaard J.Z."/>
            <person name="Baumann P."/>
            <person name="Niki H."/>
            <person name="Regev A."/>
            <person name="Nusbaum C."/>
        </authorList>
    </citation>
    <scope>NUCLEOTIDE SEQUENCE [LARGE SCALE GENOMIC DNA]</scope>
    <source>
        <strain evidence="11">OY26 / ATCC MYA-4695 / CBS 11777 / NBRC 106824 / NRRL Y48691</strain>
    </source>
</reference>
<keyword evidence="11" id="KW-1185">Reference proteome</keyword>
<evidence type="ECO:0000313" key="10">
    <source>
        <dbReference type="EMBL" id="EPY51538.1"/>
    </source>
</evidence>
<dbReference type="GO" id="GO:0000774">
    <property type="term" value="F:adenyl-nucleotide exchange factor activity"/>
    <property type="evidence" value="ECO:0007669"/>
    <property type="project" value="InterPro"/>
</dbReference>
<keyword evidence="7" id="KW-0653">Protein transport</keyword>
<accession>S9VUR3</accession>
<dbReference type="AlphaFoldDB" id="S9VUR3"/>
<protein>
    <recommendedName>
        <fullName evidence="3">Nucleotide exchange factor SIL1</fullName>
    </recommendedName>
</protein>
<evidence type="ECO:0000313" key="11">
    <source>
        <dbReference type="Proteomes" id="UP000015464"/>
    </source>
</evidence>
<proteinExistence type="inferred from homology"/>
<keyword evidence="8" id="KW-0811">Translocation</keyword>
<evidence type="ECO:0000256" key="9">
    <source>
        <dbReference type="SAM" id="SignalP"/>
    </source>
</evidence>
<feature type="chain" id="PRO_5004558792" description="Nucleotide exchange factor SIL1" evidence="9">
    <location>
        <begin position="27"/>
        <end position="307"/>
    </location>
</feature>
<dbReference type="PANTHER" id="PTHR19316">
    <property type="entry name" value="PROTEIN FOLDING REGULATOR"/>
    <property type="match status" value="1"/>
</dbReference>
<name>S9VUR3_SCHCR</name>
<dbReference type="InterPro" id="IPR031884">
    <property type="entry name" value="Sil1_fungi"/>
</dbReference>
<evidence type="ECO:0000256" key="4">
    <source>
        <dbReference type="ARBA" id="ARBA00022448"/>
    </source>
</evidence>
<evidence type="ECO:0000256" key="8">
    <source>
        <dbReference type="ARBA" id="ARBA00023010"/>
    </source>
</evidence>
<dbReference type="Proteomes" id="UP000015464">
    <property type="component" value="Unassembled WGS sequence"/>
</dbReference>
<dbReference type="EMBL" id="KE546991">
    <property type="protein sequence ID" value="EPY51538.1"/>
    <property type="molecule type" value="Genomic_DNA"/>
</dbReference>
<dbReference type="HOGENOM" id="CLU_906604_0_0_1"/>
<comment type="similarity">
    <text evidence="1">Belongs to the SIL1 family.</text>
</comment>
<sequence>MLVPTAFTHVLFFLFLFSSSFQLSTCYNNKGTVSDGQLFQQCVASLSETENNQDINSSLETLRDLSHDYSLGQEVLKPGLRDHLLNYMNNFTSPESTRSLASSVFASAFGNNLAVHELSAEANLMPLFIQSLKYEPSLSVVLKKLFLLSKAVASAWSAQAFVQNSGIDTISDLYSTWLQTSNTDVPKSIRELLLGRIAILLESLHPYLSKYSKVTESLVPNWCSVLQSQVQSNWSSYSPSTLELLLRTIVSMQAEWEACPSTVFYEWLNDDPIVKHHLIRQDSGFREDFLDIINEALSLPWPKKYFI</sequence>
<keyword evidence="5 9" id="KW-0732">Signal</keyword>
<dbReference type="InterPro" id="IPR050693">
    <property type="entry name" value="Hsp70_NEF-Inhibitors"/>
</dbReference>
<dbReference type="InterPro" id="IPR016024">
    <property type="entry name" value="ARM-type_fold"/>
</dbReference>
<keyword evidence="6" id="KW-0256">Endoplasmic reticulum</keyword>
<dbReference type="OMA" id="YEWLNDD"/>
<dbReference type="Pfam" id="PF16782">
    <property type="entry name" value="SIL1"/>
    <property type="match status" value="1"/>
</dbReference>
<evidence type="ECO:0000256" key="6">
    <source>
        <dbReference type="ARBA" id="ARBA00022824"/>
    </source>
</evidence>
<dbReference type="GO" id="GO:0005783">
    <property type="term" value="C:endoplasmic reticulum"/>
    <property type="evidence" value="ECO:0007669"/>
    <property type="project" value="InterPro"/>
</dbReference>
<comment type="subunit">
    <text evidence="2">Interacts with KAR2.</text>
</comment>
<keyword evidence="4" id="KW-0813">Transport</keyword>
<dbReference type="GeneID" id="25037031"/>
<dbReference type="InterPro" id="IPR011989">
    <property type="entry name" value="ARM-like"/>
</dbReference>
<dbReference type="RefSeq" id="XP_013024104.1">
    <property type="nucleotide sequence ID" value="XM_013168650.1"/>
</dbReference>
<gene>
    <name evidence="10" type="ORF">SPOG_02709</name>
</gene>
<dbReference type="PANTHER" id="PTHR19316:SF18">
    <property type="entry name" value="HSP70-BINDING PROTEIN 1"/>
    <property type="match status" value="1"/>
</dbReference>
<dbReference type="Gene3D" id="1.25.10.10">
    <property type="entry name" value="Leucine-rich Repeat Variant"/>
    <property type="match status" value="1"/>
</dbReference>
<evidence type="ECO:0000256" key="7">
    <source>
        <dbReference type="ARBA" id="ARBA00022927"/>
    </source>
</evidence>
<feature type="signal peptide" evidence="9">
    <location>
        <begin position="1"/>
        <end position="26"/>
    </location>
</feature>
<evidence type="ECO:0000256" key="3">
    <source>
        <dbReference type="ARBA" id="ARBA00015352"/>
    </source>
</evidence>
<dbReference type="GO" id="GO:0015031">
    <property type="term" value="P:protein transport"/>
    <property type="evidence" value="ECO:0007669"/>
    <property type="project" value="UniProtKB-KW"/>
</dbReference>